<dbReference type="InterPro" id="IPR036061">
    <property type="entry name" value="CheW-like_dom_sf"/>
</dbReference>
<dbReference type="Gene3D" id="2.40.50.180">
    <property type="entry name" value="CheA-289, Domain 4"/>
    <property type="match status" value="1"/>
</dbReference>
<dbReference type="Pfam" id="PF01584">
    <property type="entry name" value="CheW"/>
    <property type="match status" value="1"/>
</dbReference>
<dbReference type="SUPFAM" id="SSF50341">
    <property type="entry name" value="CheW-like"/>
    <property type="match status" value="1"/>
</dbReference>
<name>A0A1I4PD94_9EURY</name>
<evidence type="ECO:0000313" key="2">
    <source>
        <dbReference type="EMBL" id="SFM25712.1"/>
    </source>
</evidence>
<evidence type="ECO:0000313" key="3">
    <source>
        <dbReference type="Proteomes" id="UP000198535"/>
    </source>
</evidence>
<dbReference type="GO" id="GO:0005829">
    <property type="term" value="C:cytosol"/>
    <property type="evidence" value="ECO:0007669"/>
    <property type="project" value="TreeGrafter"/>
</dbReference>
<dbReference type="GO" id="GO:0006935">
    <property type="term" value="P:chemotaxis"/>
    <property type="evidence" value="ECO:0007669"/>
    <property type="project" value="InterPro"/>
</dbReference>
<dbReference type="InterPro" id="IPR002545">
    <property type="entry name" value="CheW-lke_dom"/>
</dbReference>
<dbReference type="AlphaFoldDB" id="A0A1I4PD94"/>
<gene>
    <name evidence="2" type="ORF">SAMN04488696_0587</name>
</gene>
<dbReference type="EMBL" id="FOUJ01000001">
    <property type="protein sequence ID" value="SFM25712.1"/>
    <property type="molecule type" value="Genomic_DNA"/>
</dbReference>
<protein>
    <submittedName>
        <fullName evidence="2">Purine-binding chemotaxis protein CheW</fullName>
    </submittedName>
</protein>
<dbReference type="Proteomes" id="UP000198535">
    <property type="component" value="Unassembled WGS sequence"/>
</dbReference>
<dbReference type="InterPro" id="IPR039315">
    <property type="entry name" value="CheW"/>
</dbReference>
<sequence length="158" mass="17575">MANENDSYADNIDDDLNQLVIFSLGVEEFGINIMQVQEIIRMPEITRIPRSPEYVKGVINLRGKIIVVMDLDKRFGMSTQEITDESRIVVVDIDGTIVGLVVDSVSEVIRLNSSSIEQTPEIISQKINAEYLNGVGKLEDRLLILLNLKNIVSETAAA</sequence>
<evidence type="ECO:0000259" key="1">
    <source>
        <dbReference type="PROSITE" id="PS50851"/>
    </source>
</evidence>
<dbReference type="SMART" id="SM00260">
    <property type="entry name" value="CheW"/>
    <property type="match status" value="1"/>
</dbReference>
<dbReference type="CDD" id="cd00732">
    <property type="entry name" value="CheW"/>
    <property type="match status" value="1"/>
</dbReference>
<feature type="domain" description="CheW-like" evidence="1">
    <location>
        <begin position="16"/>
        <end position="157"/>
    </location>
</feature>
<keyword evidence="3" id="KW-1185">Reference proteome</keyword>
<dbReference type="OrthoDB" id="115049at2157"/>
<dbReference type="Gene3D" id="2.30.30.40">
    <property type="entry name" value="SH3 Domains"/>
    <property type="match status" value="1"/>
</dbReference>
<dbReference type="RefSeq" id="WP_091932909.1">
    <property type="nucleotide sequence ID" value="NZ_FOUJ01000001.1"/>
</dbReference>
<dbReference type="GO" id="GO:0007165">
    <property type="term" value="P:signal transduction"/>
    <property type="evidence" value="ECO:0007669"/>
    <property type="project" value="InterPro"/>
</dbReference>
<dbReference type="PROSITE" id="PS50851">
    <property type="entry name" value="CHEW"/>
    <property type="match status" value="1"/>
</dbReference>
<dbReference type="PANTHER" id="PTHR22617">
    <property type="entry name" value="CHEMOTAXIS SENSOR HISTIDINE KINASE-RELATED"/>
    <property type="match status" value="1"/>
</dbReference>
<organism evidence="2 3">
    <name type="scientific">Methanolobus profundi</name>
    <dbReference type="NCBI Taxonomy" id="487685"/>
    <lineage>
        <taxon>Archaea</taxon>
        <taxon>Methanobacteriati</taxon>
        <taxon>Methanobacteriota</taxon>
        <taxon>Stenosarchaea group</taxon>
        <taxon>Methanomicrobia</taxon>
        <taxon>Methanosarcinales</taxon>
        <taxon>Methanosarcinaceae</taxon>
        <taxon>Methanolobus</taxon>
    </lineage>
</organism>
<dbReference type="PANTHER" id="PTHR22617:SF23">
    <property type="entry name" value="CHEMOTAXIS PROTEIN CHEW"/>
    <property type="match status" value="1"/>
</dbReference>
<reference evidence="3" key="1">
    <citation type="submission" date="2016-10" db="EMBL/GenBank/DDBJ databases">
        <authorList>
            <person name="Varghese N."/>
            <person name="Submissions S."/>
        </authorList>
    </citation>
    <scope>NUCLEOTIDE SEQUENCE [LARGE SCALE GENOMIC DNA]</scope>
    <source>
        <strain evidence="3">Mob M</strain>
    </source>
</reference>
<dbReference type="STRING" id="487685.SAMN04488696_0587"/>
<proteinExistence type="predicted"/>
<accession>A0A1I4PD94</accession>